<dbReference type="Proteomes" id="UP000006028">
    <property type="component" value="Unassembled WGS sequence"/>
</dbReference>
<dbReference type="BioCyc" id="FCF748224-HMP:GTSS-2640-MONOMER"/>
<sequence length="455" mass="53221">MDKLVYQYIKRYEPNVEADDLSNLKKQLVILLNKLHDNKSVYKNLPFDYMPVDQQLKLMHHLRTSPVAGRQIISNMTKIDADRSFLEFACPSLNNVFSGDSELREIRENLLSLDQWVLDTRFQIRLTEDSRSLLLNLMRINSSILRCYQEEDDKLLIMGVGLAGFERLRSYIDYVANALLQFLVYHIVVNKKEKALAIISQLCIKADDLDKVMDKKLEQQHQKWKINPIKLTAELVSGGFSDFLTHRSRFEEEIHIKQLLVEEMKNRPDFFGEIPSKYISSKRLIQPTELQTIESIITEGKHVNNYGRKLLNTQKFIDVFSSYGGRSCNSMCLMDLKVYFREIYLSHVCYARKQAASIVSEYLSDVSACSPTFSLDSFPQFRLKKQYIFLREKINRGYFRETGLSKAYVSKFLFEEKLYTLLLKSYLFYSLSDGVNAVCEIYSEFLQEYYDLLAE</sequence>
<evidence type="ECO:0000313" key="1">
    <source>
        <dbReference type="EMBL" id="EFQ07318.1"/>
    </source>
</evidence>
<dbReference type="HOGENOM" id="CLU_607878_0_0_9"/>
<dbReference type="STRING" id="748224.HMPREF9436_01189"/>
<name>E2ZHQ0_9FIRM</name>
<accession>E2ZHQ0</accession>
<dbReference type="RefSeq" id="WP_005940905.1">
    <property type="nucleotide sequence ID" value="NZ_GL538303.1"/>
</dbReference>
<dbReference type="EMBL" id="AECU01000098">
    <property type="protein sequence ID" value="EFQ07318.1"/>
    <property type="molecule type" value="Genomic_DNA"/>
</dbReference>
<protein>
    <submittedName>
        <fullName evidence="1">Uncharacterized protein</fullName>
    </submittedName>
</protein>
<proteinExistence type="predicted"/>
<dbReference type="OrthoDB" id="2088333at2"/>
<evidence type="ECO:0000313" key="2">
    <source>
        <dbReference type="Proteomes" id="UP000006028"/>
    </source>
</evidence>
<comment type="caution">
    <text evidence="1">The sequence shown here is derived from an EMBL/GenBank/DDBJ whole genome shotgun (WGS) entry which is preliminary data.</text>
</comment>
<organism evidence="1 2">
    <name type="scientific">Faecalibacterium cf. prausnitzii KLE1255</name>
    <dbReference type="NCBI Taxonomy" id="748224"/>
    <lineage>
        <taxon>Bacteria</taxon>
        <taxon>Bacillati</taxon>
        <taxon>Bacillota</taxon>
        <taxon>Clostridia</taxon>
        <taxon>Eubacteriales</taxon>
        <taxon>Oscillospiraceae</taxon>
        <taxon>Faecalibacterium</taxon>
    </lineage>
</organism>
<reference evidence="1 2" key="1">
    <citation type="submission" date="2010-08" db="EMBL/GenBank/DDBJ databases">
        <authorList>
            <person name="Weinstock G."/>
            <person name="Sodergren E."/>
            <person name="Clifton S."/>
            <person name="Fulton L."/>
            <person name="Fulton B."/>
            <person name="Courtney L."/>
            <person name="Fronick C."/>
            <person name="Harrison M."/>
            <person name="Strong C."/>
            <person name="Farmer C."/>
            <person name="Delahaunty K."/>
            <person name="Markovic C."/>
            <person name="Hall O."/>
            <person name="Minx P."/>
            <person name="Tomlinson C."/>
            <person name="Mitreva M."/>
            <person name="Hou S."/>
            <person name="Chen J."/>
            <person name="Wollam A."/>
            <person name="Pepin K.H."/>
            <person name="Johnson M."/>
            <person name="Bhonagiri V."/>
            <person name="Zhang X."/>
            <person name="Suruliraj S."/>
            <person name="Warren W."/>
            <person name="Chinwalla A."/>
            <person name="Mardis E.R."/>
            <person name="Wilson R.K."/>
        </authorList>
    </citation>
    <scope>NUCLEOTIDE SEQUENCE [LARGE SCALE GENOMIC DNA]</scope>
    <source>
        <strain evidence="1 2">KLE1255</strain>
    </source>
</reference>
<dbReference type="AlphaFoldDB" id="E2ZHQ0"/>
<gene>
    <name evidence="1" type="ORF">HMPREF9436_01189</name>
</gene>